<dbReference type="AlphaFoldDB" id="N1TXR8"/>
<reference evidence="1 2" key="1">
    <citation type="submission" date="2013-02" db="EMBL/GenBank/DDBJ databases">
        <authorList>
            <person name="Harkins D.M."/>
            <person name="Durkin A.S."/>
            <person name="Brinkac L.M."/>
            <person name="Haft D.H."/>
            <person name="Selengut J.D."/>
            <person name="Sanka R."/>
            <person name="DePew J."/>
            <person name="Purushe J."/>
            <person name="Haake D.A."/>
            <person name="Matsunaga J."/>
            <person name="Vinetz J.M."/>
            <person name="Sutton G.G."/>
            <person name="Nierman W.C."/>
            <person name="Fouts D.E."/>
        </authorList>
    </citation>
    <scope>NUCLEOTIDE SEQUENCE [LARGE SCALE GENOMIC DNA]</scope>
    <source>
        <strain evidence="1 2">Ecochallenge</strain>
    </source>
</reference>
<organism evidence="1 2">
    <name type="scientific">Leptospira weilii str. Ecochallenge</name>
    <dbReference type="NCBI Taxonomy" id="1049986"/>
    <lineage>
        <taxon>Bacteria</taxon>
        <taxon>Pseudomonadati</taxon>
        <taxon>Spirochaetota</taxon>
        <taxon>Spirochaetia</taxon>
        <taxon>Leptospirales</taxon>
        <taxon>Leptospiraceae</taxon>
        <taxon>Leptospira</taxon>
    </lineage>
</organism>
<evidence type="ECO:0000313" key="1">
    <source>
        <dbReference type="EMBL" id="EMY13088.1"/>
    </source>
</evidence>
<sequence length="60" mass="7126">MRNCDKSRFYEQILKVVLLLLENSFLFSTIELTFYSFILVNCLEIKLDLIKIDSIPLIVR</sequence>
<protein>
    <submittedName>
        <fullName evidence="1">Uncharacterized protein</fullName>
    </submittedName>
</protein>
<dbReference type="Proteomes" id="UP000012249">
    <property type="component" value="Unassembled WGS sequence"/>
</dbReference>
<comment type="caution">
    <text evidence="1">The sequence shown here is derived from an EMBL/GenBank/DDBJ whole genome shotgun (WGS) entry which is preliminary data.</text>
</comment>
<name>N1TXR8_9LEPT</name>
<accession>N1TXR8</accession>
<proteinExistence type="predicted"/>
<dbReference type="EMBL" id="AHMI02000253">
    <property type="protein sequence ID" value="EMY13088.1"/>
    <property type="molecule type" value="Genomic_DNA"/>
</dbReference>
<evidence type="ECO:0000313" key="2">
    <source>
        <dbReference type="Proteomes" id="UP000012249"/>
    </source>
</evidence>
<gene>
    <name evidence="1" type="ORF">LEP1GSC043_2453</name>
</gene>